<dbReference type="EMBL" id="BGPR01003505">
    <property type="protein sequence ID" value="GBM88995.1"/>
    <property type="molecule type" value="Genomic_DNA"/>
</dbReference>
<comment type="caution">
    <text evidence="1">The sequence shown here is derived from an EMBL/GenBank/DDBJ whole genome shotgun (WGS) entry which is preliminary data.</text>
</comment>
<organism evidence="1 2">
    <name type="scientific">Araneus ventricosus</name>
    <name type="common">Orbweaver spider</name>
    <name type="synonym">Epeira ventricosa</name>
    <dbReference type="NCBI Taxonomy" id="182803"/>
    <lineage>
        <taxon>Eukaryota</taxon>
        <taxon>Metazoa</taxon>
        <taxon>Ecdysozoa</taxon>
        <taxon>Arthropoda</taxon>
        <taxon>Chelicerata</taxon>
        <taxon>Arachnida</taxon>
        <taxon>Araneae</taxon>
        <taxon>Araneomorphae</taxon>
        <taxon>Entelegynae</taxon>
        <taxon>Araneoidea</taxon>
        <taxon>Araneidae</taxon>
        <taxon>Araneus</taxon>
    </lineage>
</organism>
<name>A0A4Y2JGH7_ARAVE</name>
<gene>
    <name evidence="1" type="ORF">AVEN_145117_1</name>
</gene>
<evidence type="ECO:0000313" key="2">
    <source>
        <dbReference type="Proteomes" id="UP000499080"/>
    </source>
</evidence>
<dbReference type="Proteomes" id="UP000499080">
    <property type="component" value="Unassembled WGS sequence"/>
</dbReference>
<evidence type="ECO:0000313" key="1">
    <source>
        <dbReference type="EMBL" id="GBM88995.1"/>
    </source>
</evidence>
<sequence>MYSMLCAMKYFDTLGILKVMNVMQHIERKLCDDDGMCSLRIHRFSSQWTKLSKWKNVLTDPIGFHRSFVPLVTRAGEGFIVIVINFQPCAFCRTVKSMSYSAES</sequence>
<reference evidence="1 2" key="1">
    <citation type="journal article" date="2019" name="Sci. Rep.">
        <title>Orb-weaving spider Araneus ventricosus genome elucidates the spidroin gene catalogue.</title>
        <authorList>
            <person name="Kono N."/>
            <person name="Nakamura H."/>
            <person name="Ohtoshi R."/>
            <person name="Moran D.A.P."/>
            <person name="Shinohara A."/>
            <person name="Yoshida Y."/>
            <person name="Fujiwara M."/>
            <person name="Mori M."/>
            <person name="Tomita M."/>
            <person name="Arakawa K."/>
        </authorList>
    </citation>
    <scope>NUCLEOTIDE SEQUENCE [LARGE SCALE GENOMIC DNA]</scope>
</reference>
<dbReference type="AlphaFoldDB" id="A0A4Y2JGH7"/>
<proteinExistence type="predicted"/>
<keyword evidence="2" id="KW-1185">Reference proteome</keyword>
<protein>
    <submittedName>
        <fullName evidence="1">Uncharacterized protein</fullName>
    </submittedName>
</protein>
<accession>A0A4Y2JGH7</accession>